<protein>
    <recommendedName>
        <fullName evidence="3">Mob1/phocein family protein</fullName>
    </recommendedName>
</protein>
<dbReference type="Gene3D" id="1.20.140.30">
    <property type="entry name" value="MOB kinase activator"/>
    <property type="match status" value="2"/>
</dbReference>
<feature type="compositionally biased region" description="Basic and acidic residues" evidence="1">
    <location>
        <begin position="228"/>
        <end position="244"/>
    </location>
</feature>
<feature type="compositionally biased region" description="Basic and acidic residues" evidence="1">
    <location>
        <begin position="1420"/>
        <end position="1455"/>
    </location>
</feature>
<dbReference type="EMBL" id="LN714501">
    <property type="protein sequence ID" value="CEL77563.1"/>
    <property type="molecule type" value="Genomic_DNA"/>
</dbReference>
<feature type="compositionally biased region" description="Acidic residues" evidence="1">
    <location>
        <begin position="1390"/>
        <end position="1401"/>
    </location>
</feature>
<feature type="region of interest" description="Disordered" evidence="1">
    <location>
        <begin position="1513"/>
        <end position="1533"/>
    </location>
</feature>
<feature type="region of interest" description="Disordered" evidence="1">
    <location>
        <begin position="1382"/>
        <end position="1455"/>
    </location>
</feature>
<feature type="compositionally biased region" description="Basic and acidic residues" evidence="1">
    <location>
        <begin position="1316"/>
        <end position="1326"/>
    </location>
</feature>
<feature type="compositionally biased region" description="Low complexity" evidence="1">
    <location>
        <begin position="1091"/>
        <end position="1111"/>
    </location>
</feature>
<evidence type="ECO:0008006" key="3">
    <source>
        <dbReference type="Google" id="ProtNLM"/>
    </source>
</evidence>
<dbReference type="Pfam" id="PF03637">
    <property type="entry name" value="Mob1_phocein"/>
    <property type="match status" value="1"/>
</dbReference>
<feature type="region of interest" description="Disordered" evidence="1">
    <location>
        <begin position="784"/>
        <end position="873"/>
    </location>
</feature>
<gene>
    <name evidence="2" type="ORF">BN1205_097250</name>
</gene>
<feature type="compositionally biased region" description="Low complexity" evidence="1">
    <location>
        <begin position="1151"/>
        <end position="1174"/>
    </location>
</feature>
<feature type="compositionally biased region" description="Polar residues" evidence="1">
    <location>
        <begin position="740"/>
        <end position="754"/>
    </location>
</feature>
<feature type="compositionally biased region" description="Basic and acidic residues" evidence="1">
    <location>
        <begin position="1269"/>
        <end position="1287"/>
    </location>
</feature>
<feature type="compositionally biased region" description="Basic and acidic residues" evidence="1">
    <location>
        <begin position="1402"/>
        <end position="1412"/>
    </location>
</feature>
<feature type="region of interest" description="Disordered" evidence="1">
    <location>
        <begin position="106"/>
        <end position="176"/>
    </location>
</feature>
<evidence type="ECO:0000313" key="2">
    <source>
        <dbReference type="EMBL" id="CEL77563.1"/>
    </source>
</evidence>
<feature type="region of interest" description="Disordered" evidence="1">
    <location>
        <begin position="1052"/>
        <end position="1326"/>
    </location>
</feature>
<proteinExistence type="predicted"/>
<reference evidence="2" key="1">
    <citation type="journal article" date="2015" name="PLoS ONE">
        <title>Comprehensive Evaluation of Toxoplasma gondii VEG and Neospora caninum LIV Genomes with Tachyzoite Stage Transcriptome and Proteome Defines Novel Transcript Features.</title>
        <authorList>
            <person name="Ramaprasad A."/>
            <person name="Mourier T."/>
            <person name="Naeem R."/>
            <person name="Malas T.B."/>
            <person name="Moussa E."/>
            <person name="Panigrahi A."/>
            <person name="Vermont S.J."/>
            <person name="Otto T.D."/>
            <person name="Wastling J."/>
            <person name="Pain A."/>
        </authorList>
    </citation>
    <scope>NUCLEOTIDE SEQUENCE</scope>
    <source>
        <strain evidence="2">VEG</strain>
    </source>
</reference>
<feature type="region of interest" description="Disordered" evidence="1">
    <location>
        <begin position="1003"/>
        <end position="1022"/>
    </location>
</feature>
<feature type="compositionally biased region" description="Low complexity" evidence="1">
    <location>
        <begin position="1012"/>
        <end position="1022"/>
    </location>
</feature>
<name>A0A0F7VA58_TOXGV</name>
<feature type="compositionally biased region" description="Low complexity" evidence="1">
    <location>
        <begin position="402"/>
        <end position="417"/>
    </location>
</feature>
<sequence length="1548" mass="170217">MDGSFCPQGERRGGQTTAKPGGWLSCRSKHFDRFPCTPNVVSPSLATPDRSYRFPAARLLVPPSEVRLTPEPFARVRHGVPSNRNPTTAEFFFGSLHTRKVTVGLVGSDTDPRKSQESGEALLRTKSMHERKAKSIEHAERFGKNDEAYPATSLSEAPGLPRKSQKPRRKTAPVFSSAVSFSLSSRHFRRNCPAILKPQNSPGPLFASAMCCSPGASPCRVSSGVSSTRREQESHQTESAAEHRGRIHALGTSAIRTEEERHEPSSSFSPARPRISASPAMDSFAVSRSSSTSLSVLPRSASLSNPSSSPGSSEPPGNELPLENTPLSANFASQIPPPVSPVPPPVSSRRFSGVHIAADKEEPATLPPLEAGTPVSKSDLCPSSSYSLQGDNRPYTAACTARSCSLSSSPSRNAPNSRDMPGEAAPSWSIQARGKCLVSPRTRPERARVSLICDGTYPPTPPPSDSPAVQRSSRLSPSCQNPLLLEHLRLPPHCLEITRRALEATLHNRQLSLAVAAPLLVDENEWIASQLAICLADLQLLLSCIWDACTCPVMAAGSIFFLVLKSAAVPERHLRGRGPSLLSESHGRETFFRSGTQCPVSDCPRALDDALVTREMYRSELVKKPIFRATHLNRGFISPRAHNCMDGRSMRWGGQHLRDTERGECDQRKREHKLHEQTKRLGADISSALNFYRNSAGGTSTRPLVPSELQLHTARNGEGSMDHNVYLQRRSLQVKDATGRTPQETHSTSASPESSRPLRIQSARQYMETVLAWCVAQIHHGDLLRRPPKASGKPPGYSILSSGQGATVVPDTPTSLPESGSHPANKCSDEEPETLEGNAAIARKSGEEKTRGIGKTGVEKGKASRKAGEIDNPGLVRGWTRRESLLNRNSGTRVADVRQRGSFWLAKCFHVVDECEGEASQRERDVQRFRKVSCRMCRRLFRCYAHIYHFHLDLLCTYDVLAHVNRCFKFFLFFAHKFQLLADADTEPLRNLVTHILTSNSRVQESLDPESKQSSLPSPASPPFSQSFFLKDPETELRGSYRAADSDLHLSENLTSLNPPSDSPASSLKAPEPWNYVSPSEDASATPPVLSPDSPAESSSASTFSSADLVSPPEAPISPSDAQERPETDDLSFPLASHAFGEPPPTRDGMAASSPLCARSPPLSSSSSFAFRSSTECTARCETSSDSQGNLSKNSDVFPLPLLSSQVSLETSRDEDSSHRYCSSCASRPRPPTSVSFSTAIAPSGTVGETGEPDADERGEGKGNATDTESAKESERKEQESEEKNREQGALTVQIRQEAETPDADTESEDALEDAGEPRTDKMDRDLMTALACDLRKSEHQRRQVEVLTGEYQRYALETEDVDLPGFPDSLNIELHRVDSYEELPLLPEPENEKEESEEAEAEKGVQRRFPEDRDEEENTEKRVQGERAGDIEEHDCVKKQEWQNRGGPRQERHRKADELVCARLVGEDVPISKPVHEKKRDEKWKKRVKPILPSLALQAPELNEIQMALREAKALKPTTPQSERDRGQRRTTRMLLESLLLQQQPYT</sequence>
<feature type="region of interest" description="Disordered" evidence="1">
    <location>
        <begin position="402"/>
        <end position="427"/>
    </location>
</feature>
<evidence type="ECO:0000256" key="1">
    <source>
        <dbReference type="SAM" id="MobiDB-lite"/>
    </source>
</evidence>
<dbReference type="SMART" id="SM01388">
    <property type="entry name" value="Mob1_phocein"/>
    <property type="match status" value="1"/>
</dbReference>
<feature type="region of interest" description="Disordered" evidence="1">
    <location>
        <begin position="218"/>
        <end position="382"/>
    </location>
</feature>
<feature type="compositionally biased region" description="Pro residues" evidence="1">
    <location>
        <begin position="335"/>
        <end position="346"/>
    </location>
</feature>
<dbReference type="SUPFAM" id="SSF101152">
    <property type="entry name" value="Mob1/phocein"/>
    <property type="match status" value="2"/>
</dbReference>
<feature type="compositionally biased region" description="Polar residues" evidence="1">
    <location>
        <begin position="1052"/>
        <end position="1066"/>
    </location>
</feature>
<feature type="region of interest" description="Disordered" evidence="1">
    <location>
        <begin position="453"/>
        <end position="473"/>
    </location>
</feature>
<organism evidence="2">
    <name type="scientific">Toxoplasma gondii (strain ATCC 50861 / VEG)</name>
    <dbReference type="NCBI Taxonomy" id="432359"/>
    <lineage>
        <taxon>Eukaryota</taxon>
        <taxon>Sar</taxon>
        <taxon>Alveolata</taxon>
        <taxon>Apicomplexa</taxon>
        <taxon>Conoidasida</taxon>
        <taxon>Coccidia</taxon>
        <taxon>Eucoccidiorida</taxon>
        <taxon>Eimeriorina</taxon>
        <taxon>Sarcocystidae</taxon>
        <taxon>Toxoplasma</taxon>
    </lineage>
</organism>
<dbReference type="InterPro" id="IPR036703">
    <property type="entry name" value="MOB_kinase_act_sf"/>
</dbReference>
<dbReference type="PANTHER" id="PTHR22599">
    <property type="entry name" value="MPS ONE BINDER KINASE ACTIVATOR-LIKE MOB"/>
    <property type="match status" value="1"/>
</dbReference>
<dbReference type="InterPro" id="IPR005301">
    <property type="entry name" value="MOB_kinase_act_fam"/>
</dbReference>
<feature type="compositionally biased region" description="Acidic residues" evidence="1">
    <location>
        <begin position="1300"/>
        <end position="1315"/>
    </location>
</feature>
<feature type="region of interest" description="Disordered" evidence="1">
    <location>
        <begin position="1"/>
        <end position="21"/>
    </location>
</feature>
<feature type="region of interest" description="Disordered" evidence="1">
    <location>
        <begin position="734"/>
        <end position="758"/>
    </location>
</feature>
<feature type="compositionally biased region" description="Low complexity" evidence="1">
    <location>
        <begin position="283"/>
        <end position="321"/>
    </location>
</feature>
<feature type="compositionally biased region" description="Basic and acidic residues" evidence="1">
    <location>
        <begin position="127"/>
        <end position="147"/>
    </location>
</feature>
<feature type="compositionally biased region" description="Basic and acidic residues" evidence="1">
    <location>
        <begin position="844"/>
        <end position="869"/>
    </location>
</feature>
<accession>A0A0F7VA58</accession>
<feature type="compositionally biased region" description="Polar residues" evidence="1">
    <location>
        <begin position="1175"/>
        <end position="1195"/>
    </location>
</feature>